<evidence type="ECO:0000256" key="1">
    <source>
        <dbReference type="ARBA" id="ARBA00003234"/>
    </source>
</evidence>
<dbReference type="InterPro" id="IPR020612">
    <property type="entry name" value="Methylthiotransferase_CS"/>
</dbReference>
<dbReference type="PANTHER" id="PTHR43020:SF2">
    <property type="entry name" value="MITOCHONDRIAL TRNA METHYLTHIOTRANSFERASE CDK5RAP1"/>
    <property type="match status" value="1"/>
</dbReference>
<dbReference type="InterPro" id="IPR006638">
    <property type="entry name" value="Elp3/MiaA/NifB-like_rSAM"/>
</dbReference>
<evidence type="ECO:0000256" key="9">
    <source>
        <dbReference type="ARBA" id="ARBA00033765"/>
    </source>
</evidence>
<dbReference type="PANTHER" id="PTHR43020">
    <property type="entry name" value="CDK5 REGULATORY SUBUNIT-ASSOCIATED PROTEIN 1"/>
    <property type="match status" value="1"/>
</dbReference>
<dbReference type="NCBIfam" id="TIGR00089">
    <property type="entry name" value="MiaB/RimO family radical SAM methylthiotransferase"/>
    <property type="match status" value="1"/>
</dbReference>
<evidence type="ECO:0000256" key="3">
    <source>
        <dbReference type="ARBA" id="ARBA00022679"/>
    </source>
</evidence>
<dbReference type="SUPFAM" id="SSF102114">
    <property type="entry name" value="Radical SAM enzymes"/>
    <property type="match status" value="1"/>
</dbReference>
<feature type="binding site" evidence="14">
    <location>
        <position position="111"/>
    </location>
    <ligand>
        <name>[4Fe-4S] cluster</name>
        <dbReference type="ChEBI" id="CHEBI:49883"/>
        <label>1</label>
    </ligand>
</feature>
<comment type="similarity">
    <text evidence="14">Belongs to the methylthiotransferase family. MiaB subfamily.</text>
</comment>
<feature type="binding site" evidence="14">
    <location>
        <position position="192"/>
    </location>
    <ligand>
        <name>[4Fe-4S] cluster</name>
        <dbReference type="ChEBI" id="CHEBI:49883"/>
        <label>2</label>
        <note>4Fe-4S-S-AdoMet</note>
    </ligand>
</feature>
<feature type="domain" description="Radical SAM core" evidence="16">
    <location>
        <begin position="171"/>
        <end position="400"/>
    </location>
</feature>
<evidence type="ECO:0000259" key="15">
    <source>
        <dbReference type="PROSITE" id="PS51449"/>
    </source>
</evidence>
<comment type="cofactor">
    <cofactor evidence="14">
        <name>[4Fe-4S] cluster</name>
        <dbReference type="ChEBI" id="CHEBI:49883"/>
    </cofactor>
    <text evidence="14">Binds 2 [4Fe-4S] clusters. One cluster is coordinated with 3 cysteines and an exchangeable S-adenosyl-L-methionine.</text>
</comment>
<dbReference type="InterPro" id="IPR006463">
    <property type="entry name" value="MiaB_methiolase"/>
</dbReference>
<dbReference type="EMBL" id="MVOH01000017">
    <property type="protein sequence ID" value="PAU67064.1"/>
    <property type="molecule type" value="Genomic_DNA"/>
</dbReference>
<dbReference type="SFLD" id="SFLDG01061">
    <property type="entry name" value="methylthiotransferase"/>
    <property type="match status" value="1"/>
</dbReference>
<dbReference type="GO" id="GO:0051539">
    <property type="term" value="F:4 iron, 4 sulfur cluster binding"/>
    <property type="evidence" value="ECO:0007669"/>
    <property type="project" value="UniProtKB-UniRule"/>
</dbReference>
<keyword evidence="5 14" id="KW-0819">tRNA processing</keyword>
<dbReference type="SMART" id="SM00729">
    <property type="entry name" value="Elp3"/>
    <property type="match status" value="1"/>
</dbReference>
<evidence type="ECO:0000256" key="5">
    <source>
        <dbReference type="ARBA" id="ARBA00022694"/>
    </source>
</evidence>
<dbReference type="GO" id="GO:0046872">
    <property type="term" value="F:metal ion binding"/>
    <property type="evidence" value="ECO:0007669"/>
    <property type="project" value="UniProtKB-KW"/>
</dbReference>
<feature type="binding site" evidence="14">
    <location>
        <position position="37"/>
    </location>
    <ligand>
        <name>[4Fe-4S] cluster</name>
        <dbReference type="ChEBI" id="CHEBI:49883"/>
        <label>1</label>
    </ligand>
</feature>
<keyword evidence="2 14" id="KW-0004">4Fe-4S</keyword>
<dbReference type="InterPro" id="IPR005839">
    <property type="entry name" value="Methylthiotransferase"/>
</dbReference>
<feature type="binding site" evidence="14">
    <location>
        <position position="77"/>
    </location>
    <ligand>
        <name>[4Fe-4S] cluster</name>
        <dbReference type="ChEBI" id="CHEBI:49883"/>
        <label>1</label>
    </ligand>
</feature>
<dbReference type="PROSITE" id="PS01278">
    <property type="entry name" value="MTTASE_RADICAL"/>
    <property type="match status" value="1"/>
</dbReference>
<keyword evidence="7 14" id="KW-0408">Iron</keyword>
<proteinExistence type="inferred from homology"/>
<dbReference type="InterPro" id="IPR013848">
    <property type="entry name" value="Methylthiotransferase_N"/>
</dbReference>
<keyword evidence="14" id="KW-0963">Cytoplasm</keyword>
<organism evidence="17 18">
    <name type="scientific">Bifidobacterium criceti</name>
    <dbReference type="NCBI Taxonomy" id="1960969"/>
    <lineage>
        <taxon>Bacteria</taxon>
        <taxon>Bacillati</taxon>
        <taxon>Actinomycetota</taxon>
        <taxon>Actinomycetes</taxon>
        <taxon>Bifidobacteriales</taxon>
        <taxon>Bifidobacteriaceae</taxon>
        <taxon>Bifidobacterium</taxon>
    </lineage>
</organism>
<gene>
    <name evidence="14" type="primary">miaB</name>
    <name evidence="17" type="ORF">B1526_1564</name>
</gene>
<reference evidence="17 18" key="1">
    <citation type="journal article" date="2017" name="ISME J.">
        <title>Unveiling bifidobacterial biogeography across the mammalian branch of the tree of life.</title>
        <authorList>
            <person name="Milani C."/>
            <person name="Mangifesta M."/>
            <person name="Mancabelli L."/>
            <person name="Lugli G.A."/>
            <person name="James K."/>
            <person name="Duranti S."/>
            <person name="Turroni F."/>
            <person name="Ferrario C."/>
            <person name="Ossiprandi M.C."/>
            <person name="van Sinderen D."/>
            <person name="Ventura M."/>
        </authorList>
    </citation>
    <scope>NUCLEOTIDE SEQUENCE [LARGE SCALE GENOMIC DNA]</scope>
    <source>
        <strain evidence="18">Ham19E</strain>
    </source>
</reference>
<evidence type="ECO:0000256" key="13">
    <source>
        <dbReference type="ARBA" id="ARBA00081141"/>
    </source>
</evidence>
<dbReference type="GO" id="GO:0035597">
    <property type="term" value="F:tRNA-2-methylthio-N(6)-dimethylallyladenosine(37) synthase activity"/>
    <property type="evidence" value="ECO:0007669"/>
    <property type="project" value="UniProtKB-EC"/>
</dbReference>
<dbReference type="InterPro" id="IPR007197">
    <property type="entry name" value="rSAM"/>
</dbReference>
<dbReference type="Proteomes" id="UP000218399">
    <property type="component" value="Unassembled WGS sequence"/>
</dbReference>
<evidence type="ECO:0000256" key="14">
    <source>
        <dbReference type="HAMAP-Rule" id="MF_01864"/>
    </source>
</evidence>
<keyword evidence="6 14" id="KW-0479">Metal-binding</keyword>
<evidence type="ECO:0000256" key="7">
    <source>
        <dbReference type="ARBA" id="ARBA00023004"/>
    </source>
</evidence>
<evidence type="ECO:0000256" key="6">
    <source>
        <dbReference type="ARBA" id="ARBA00022723"/>
    </source>
</evidence>
<sequence length="483" mass="53107">MCGMNEEMMTEEERALAPADTQGARGKGVFSVHTLGCQMNVHDSERIAGVLESAGYVRASEEQEQAHDLDLIVMNTCAVRENAAERMYGTIGLWAKMKRERPGMQIAIGGCMAQLDRDRIAARTPWVDAVFGTRNIEDLPSLLDRAKVTGKAQTKVAERLETFPSDLPVHRASKTSAWVAISVGCNNTCTFCIVPTTRGRERDRRPGDVLDEIRAVVADGAKEVTLLGQNVNSYGYGIGDRYAFSKLLRACGGIEGLERVRFTSPHPAAFTDDVIAAMAETPNIMHQLHFPLQSGSDRILRAMRRSYRSDRFLAILGKIREAMPDAQISTDIIVGFPGETEEDFQQTLRVVEQARFSSAFTFIYSPRPGTPAAAMEQVPYEVSRERIERLLVVQERITAENLKGFEGRDVEVMVTGHAGKKDGETHRVTGRERTGVLVHVGVPDGEPMPGVGDFVTATVTHAGVHNLIADPDVAAGQTYRVRH</sequence>
<comment type="caution">
    <text evidence="17">The sequence shown here is derived from an EMBL/GenBank/DDBJ whole genome shotgun (WGS) entry which is preliminary data.</text>
</comment>
<dbReference type="Gene3D" id="3.80.30.20">
    <property type="entry name" value="tm_1862 like domain"/>
    <property type="match status" value="1"/>
</dbReference>
<dbReference type="SFLD" id="SFLDF00273">
    <property type="entry name" value="(dimethylallyl)adenosine_tRNA"/>
    <property type="match status" value="1"/>
</dbReference>
<evidence type="ECO:0000256" key="10">
    <source>
        <dbReference type="ARBA" id="ARBA00051425"/>
    </source>
</evidence>
<dbReference type="InterPro" id="IPR038135">
    <property type="entry name" value="Methylthiotransferase_N_sf"/>
</dbReference>
<dbReference type="NCBIfam" id="TIGR01574">
    <property type="entry name" value="miaB-methiolase"/>
    <property type="match status" value="1"/>
</dbReference>
<feature type="binding site" evidence="14">
    <location>
        <position position="189"/>
    </location>
    <ligand>
        <name>[4Fe-4S] cluster</name>
        <dbReference type="ChEBI" id="CHEBI:49883"/>
        <label>2</label>
        <note>4Fe-4S-S-AdoMet</note>
    </ligand>
</feature>
<dbReference type="PROSITE" id="PS51449">
    <property type="entry name" value="MTTASE_N"/>
    <property type="match status" value="1"/>
</dbReference>
<evidence type="ECO:0000256" key="12">
    <source>
        <dbReference type="ARBA" id="ARBA00080698"/>
    </source>
</evidence>
<name>A0A2A2ECW9_9BIFI</name>
<keyword evidence="4 14" id="KW-0949">S-adenosyl-L-methionine</keyword>
<dbReference type="Gene3D" id="3.40.50.12160">
    <property type="entry name" value="Methylthiotransferase, N-terminal domain"/>
    <property type="match status" value="1"/>
</dbReference>
<keyword evidence="8 14" id="KW-0411">Iron-sulfur</keyword>
<evidence type="ECO:0000256" key="2">
    <source>
        <dbReference type="ARBA" id="ARBA00022485"/>
    </source>
</evidence>
<dbReference type="InterPro" id="IPR023404">
    <property type="entry name" value="rSAM_horseshoe"/>
</dbReference>
<keyword evidence="18" id="KW-1185">Reference proteome</keyword>
<dbReference type="Pfam" id="PF00919">
    <property type="entry name" value="UPF0004"/>
    <property type="match status" value="1"/>
</dbReference>
<feature type="domain" description="MTTase N-terminal" evidence="15">
    <location>
        <begin position="28"/>
        <end position="148"/>
    </location>
</feature>
<dbReference type="FunFam" id="3.40.50.12160:FF:000003">
    <property type="entry name" value="CDK5 regulatory subunit-associated protein 1"/>
    <property type="match status" value="1"/>
</dbReference>
<dbReference type="EC" id="2.8.4.3" evidence="9 14"/>
<comment type="function">
    <text evidence="1 14">Catalyzes the methylthiolation of N6-(dimethylallyl)adenosine (i(6)A), leading to the formation of 2-methylthio-N6-(dimethylallyl)adenosine (ms(2)i(6)A) at position 37 in tRNAs that read codons beginning with uridine.</text>
</comment>
<dbReference type="HAMAP" id="MF_01864">
    <property type="entry name" value="tRNA_metthiotr_MiaB"/>
    <property type="match status" value="1"/>
</dbReference>
<evidence type="ECO:0000259" key="16">
    <source>
        <dbReference type="PROSITE" id="PS51918"/>
    </source>
</evidence>
<accession>A0A2A2ECW9</accession>
<evidence type="ECO:0000313" key="17">
    <source>
        <dbReference type="EMBL" id="PAU67064.1"/>
    </source>
</evidence>
<comment type="subcellular location">
    <subcellularLocation>
        <location evidence="14">Cytoplasm</location>
    </subcellularLocation>
</comment>
<dbReference type="SFLD" id="SFLDS00029">
    <property type="entry name" value="Radical_SAM"/>
    <property type="match status" value="1"/>
</dbReference>
<evidence type="ECO:0000256" key="4">
    <source>
        <dbReference type="ARBA" id="ARBA00022691"/>
    </source>
</evidence>
<evidence type="ECO:0000313" key="18">
    <source>
        <dbReference type="Proteomes" id="UP000218399"/>
    </source>
</evidence>
<comment type="subunit">
    <text evidence="14">Monomer.</text>
</comment>
<keyword evidence="3 14" id="KW-0808">Transferase</keyword>
<evidence type="ECO:0000256" key="8">
    <source>
        <dbReference type="ARBA" id="ARBA00023014"/>
    </source>
</evidence>
<dbReference type="PROSITE" id="PS51918">
    <property type="entry name" value="RADICAL_SAM"/>
    <property type="match status" value="1"/>
</dbReference>
<dbReference type="Pfam" id="PF04055">
    <property type="entry name" value="Radical_SAM"/>
    <property type="match status" value="1"/>
</dbReference>
<dbReference type="AlphaFoldDB" id="A0A2A2ECW9"/>
<dbReference type="SFLD" id="SFLDG01082">
    <property type="entry name" value="B12-binding_domain_containing"/>
    <property type="match status" value="1"/>
</dbReference>
<dbReference type="InterPro" id="IPR058240">
    <property type="entry name" value="rSAM_sf"/>
</dbReference>
<dbReference type="GO" id="GO:0005829">
    <property type="term" value="C:cytosol"/>
    <property type="evidence" value="ECO:0007669"/>
    <property type="project" value="TreeGrafter"/>
</dbReference>
<protein>
    <recommendedName>
        <fullName evidence="11 14">tRNA-2-methylthio-N(6)-dimethylallyladenosine synthase</fullName>
        <ecNumber evidence="9 14">2.8.4.3</ecNumber>
    </recommendedName>
    <alternativeName>
        <fullName evidence="13 14">(Dimethylallyl)adenosine tRNA methylthiotransferase MiaB</fullName>
    </alternativeName>
    <alternativeName>
        <fullName evidence="12 14">tRNA-i(6)A37 methylthiotransferase</fullName>
    </alternativeName>
</protein>
<feature type="binding site" evidence="14">
    <location>
        <position position="185"/>
    </location>
    <ligand>
        <name>[4Fe-4S] cluster</name>
        <dbReference type="ChEBI" id="CHEBI:49883"/>
        <label>2</label>
        <note>4Fe-4S-S-AdoMet</note>
    </ligand>
</feature>
<dbReference type="FunFam" id="3.80.30.20:FF:000001">
    <property type="entry name" value="tRNA-2-methylthio-N(6)-dimethylallyladenosine synthase 2"/>
    <property type="match status" value="1"/>
</dbReference>
<comment type="catalytic activity">
    <reaction evidence="10 14">
        <text>N(6)-dimethylallyladenosine(37) in tRNA + (sulfur carrier)-SH + AH2 + 2 S-adenosyl-L-methionine = 2-methylsulfanyl-N(6)-dimethylallyladenosine(37) in tRNA + (sulfur carrier)-H + 5'-deoxyadenosine + L-methionine + A + S-adenosyl-L-homocysteine + 2 H(+)</text>
        <dbReference type="Rhea" id="RHEA:37067"/>
        <dbReference type="Rhea" id="RHEA-COMP:10375"/>
        <dbReference type="Rhea" id="RHEA-COMP:10376"/>
        <dbReference type="Rhea" id="RHEA-COMP:14737"/>
        <dbReference type="Rhea" id="RHEA-COMP:14739"/>
        <dbReference type="ChEBI" id="CHEBI:13193"/>
        <dbReference type="ChEBI" id="CHEBI:15378"/>
        <dbReference type="ChEBI" id="CHEBI:17319"/>
        <dbReference type="ChEBI" id="CHEBI:17499"/>
        <dbReference type="ChEBI" id="CHEBI:29917"/>
        <dbReference type="ChEBI" id="CHEBI:57844"/>
        <dbReference type="ChEBI" id="CHEBI:57856"/>
        <dbReference type="ChEBI" id="CHEBI:59789"/>
        <dbReference type="ChEBI" id="CHEBI:64428"/>
        <dbReference type="ChEBI" id="CHEBI:74415"/>
        <dbReference type="ChEBI" id="CHEBI:74417"/>
        <dbReference type="EC" id="2.8.4.3"/>
    </reaction>
</comment>
<dbReference type="CDD" id="cd01335">
    <property type="entry name" value="Radical_SAM"/>
    <property type="match status" value="1"/>
</dbReference>
<evidence type="ECO:0000256" key="11">
    <source>
        <dbReference type="ARBA" id="ARBA00068570"/>
    </source>
</evidence>